<keyword evidence="3" id="KW-1185">Reference proteome</keyword>
<feature type="region of interest" description="Disordered" evidence="1">
    <location>
        <begin position="1"/>
        <end position="46"/>
    </location>
</feature>
<dbReference type="AlphaFoldDB" id="A0A1I2E952"/>
<name>A0A1I2E952_9BACT</name>
<accession>A0A1I2E952</accession>
<sequence length="69" mass="7194">MLLQRASSSVSSSAGRRSSTSATVLSSHSRIAPRGARGSSPSLGLGGTFCEKGEPYFDTCAMYHLRVGD</sequence>
<dbReference type="Proteomes" id="UP000199400">
    <property type="component" value="Unassembled WGS sequence"/>
</dbReference>
<dbReference type="EMBL" id="FOMX01000022">
    <property type="protein sequence ID" value="SFE89018.1"/>
    <property type="molecule type" value="Genomic_DNA"/>
</dbReference>
<evidence type="ECO:0000313" key="2">
    <source>
        <dbReference type="EMBL" id="SFE89018.1"/>
    </source>
</evidence>
<evidence type="ECO:0000313" key="3">
    <source>
        <dbReference type="Proteomes" id="UP000199400"/>
    </source>
</evidence>
<organism evidence="2 3">
    <name type="scientific">Nannocystis exedens</name>
    <dbReference type="NCBI Taxonomy" id="54"/>
    <lineage>
        <taxon>Bacteria</taxon>
        <taxon>Pseudomonadati</taxon>
        <taxon>Myxococcota</taxon>
        <taxon>Polyangia</taxon>
        <taxon>Nannocystales</taxon>
        <taxon>Nannocystaceae</taxon>
        <taxon>Nannocystis</taxon>
    </lineage>
</organism>
<gene>
    <name evidence="2" type="ORF">SAMN02745121_05920</name>
</gene>
<protein>
    <submittedName>
        <fullName evidence="2">Uncharacterized protein</fullName>
    </submittedName>
</protein>
<reference evidence="3" key="1">
    <citation type="submission" date="2016-10" db="EMBL/GenBank/DDBJ databases">
        <authorList>
            <person name="Varghese N."/>
            <person name="Submissions S."/>
        </authorList>
    </citation>
    <scope>NUCLEOTIDE SEQUENCE [LARGE SCALE GENOMIC DNA]</scope>
    <source>
        <strain evidence="3">ATCC 25963</strain>
    </source>
</reference>
<feature type="compositionally biased region" description="Low complexity" evidence="1">
    <location>
        <begin position="1"/>
        <end position="30"/>
    </location>
</feature>
<proteinExistence type="predicted"/>
<evidence type="ECO:0000256" key="1">
    <source>
        <dbReference type="SAM" id="MobiDB-lite"/>
    </source>
</evidence>